<dbReference type="Pfam" id="PF00096">
    <property type="entry name" value="zf-C2H2"/>
    <property type="match status" value="2"/>
</dbReference>
<dbReference type="GO" id="GO:0008270">
    <property type="term" value="F:zinc ion binding"/>
    <property type="evidence" value="ECO:0007669"/>
    <property type="project" value="UniProtKB-KW"/>
</dbReference>
<name>A0A4Y2GBQ7_ARAVE</name>
<dbReference type="OrthoDB" id="7304623at2759"/>
<evidence type="ECO:0000259" key="12">
    <source>
        <dbReference type="PROSITE" id="PS50157"/>
    </source>
</evidence>
<keyword evidence="7" id="KW-0805">Transcription regulation</keyword>
<dbReference type="GO" id="GO:0005634">
    <property type="term" value="C:nucleus"/>
    <property type="evidence" value="ECO:0007669"/>
    <property type="project" value="UniProtKB-SubCell"/>
</dbReference>
<feature type="region of interest" description="Disordered" evidence="11">
    <location>
        <begin position="1"/>
        <end position="68"/>
    </location>
</feature>
<feature type="domain" description="C2H2-type" evidence="12">
    <location>
        <begin position="139"/>
        <end position="166"/>
    </location>
</feature>
<dbReference type="PANTHER" id="PTHR23226:SF416">
    <property type="entry name" value="FI01424P"/>
    <property type="match status" value="1"/>
</dbReference>
<keyword evidence="6" id="KW-0862">Zinc</keyword>
<evidence type="ECO:0000313" key="13">
    <source>
        <dbReference type="EMBL" id="GBM49414.1"/>
    </source>
</evidence>
<evidence type="ECO:0000256" key="6">
    <source>
        <dbReference type="ARBA" id="ARBA00022833"/>
    </source>
</evidence>
<keyword evidence="4" id="KW-0677">Repeat</keyword>
<gene>
    <name evidence="13" type="primary">ZNF41_2</name>
    <name evidence="13" type="ORF">AVEN_169285_1</name>
</gene>
<dbReference type="PANTHER" id="PTHR23226">
    <property type="entry name" value="ZINC FINGER AND SCAN DOMAIN-CONTAINING"/>
    <property type="match status" value="1"/>
</dbReference>
<accession>A0A4Y2GBQ7</accession>
<comment type="subcellular location">
    <subcellularLocation>
        <location evidence="1">Nucleus</location>
    </subcellularLocation>
</comment>
<dbReference type="Gene3D" id="3.30.160.60">
    <property type="entry name" value="Classic Zinc Finger"/>
    <property type="match status" value="3"/>
</dbReference>
<dbReference type="Proteomes" id="UP000499080">
    <property type="component" value="Unassembled WGS sequence"/>
</dbReference>
<dbReference type="FunFam" id="3.30.160.60:FF:000690">
    <property type="entry name" value="Zinc finger protein 354C"/>
    <property type="match status" value="1"/>
</dbReference>
<comment type="caution">
    <text evidence="13">The sequence shown here is derived from an EMBL/GenBank/DDBJ whole genome shotgun (WGS) entry which is preliminary data.</text>
</comment>
<dbReference type="InterPro" id="IPR013087">
    <property type="entry name" value="Znf_C2H2_type"/>
</dbReference>
<evidence type="ECO:0000256" key="4">
    <source>
        <dbReference type="ARBA" id="ARBA00022737"/>
    </source>
</evidence>
<evidence type="ECO:0000256" key="10">
    <source>
        <dbReference type="PROSITE-ProRule" id="PRU00042"/>
    </source>
</evidence>
<dbReference type="GO" id="GO:0000981">
    <property type="term" value="F:DNA-binding transcription factor activity, RNA polymerase II-specific"/>
    <property type="evidence" value="ECO:0007669"/>
    <property type="project" value="TreeGrafter"/>
</dbReference>
<keyword evidence="14" id="KW-1185">Reference proteome</keyword>
<sequence length="210" mass="23913">MDDKPLDLSKKAPIESVKEAEPLTPSRYVSSHGELSKPVKKGHMDERTATDGPSSNSGAQRHRDADFPIVRLIQDDQKITILQKCDTNERRDYLTNEPSTSFSSSLTFPAKTLSSCDKAFFQKCNLEIHNRSHTGNKPHKCKECGKAFVRSSHLKIHNRTHTGNKLYKCKECVKAFSESSNLKMHNRIHMAEKSYIYAICGKRFIEKHHL</sequence>
<feature type="domain" description="C2H2-type" evidence="12">
    <location>
        <begin position="108"/>
        <end position="138"/>
    </location>
</feature>
<evidence type="ECO:0000256" key="9">
    <source>
        <dbReference type="ARBA" id="ARBA00023242"/>
    </source>
</evidence>
<protein>
    <submittedName>
        <fullName evidence="13">Zinc finger protein 41</fullName>
    </submittedName>
</protein>
<dbReference type="GO" id="GO:0003682">
    <property type="term" value="F:chromatin binding"/>
    <property type="evidence" value="ECO:0007669"/>
    <property type="project" value="UniProtKB-ARBA"/>
</dbReference>
<evidence type="ECO:0000313" key="14">
    <source>
        <dbReference type="Proteomes" id="UP000499080"/>
    </source>
</evidence>
<dbReference type="FunFam" id="3.30.160.60:FF:002063">
    <property type="entry name" value="RB associated KRAB zinc finger"/>
    <property type="match status" value="1"/>
</dbReference>
<keyword evidence="5 10" id="KW-0863">Zinc-finger</keyword>
<dbReference type="InterPro" id="IPR036236">
    <property type="entry name" value="Znf_C2H2_sf"/>
</dbReference>
<evidence type="ECO:0000256" key="7">
    <source>
        <dbReference type="ARBA" id="ARBA00023015"/>
    </source>
</evidence>
<proteinExistence type="inferred from homology"/>
<feature type="compositionally biased region" description="Basic and acidic residues" evidence="11">
    <location>
        <begin position="34"/>
        <end position="49"/>
    </location>
</feature>
<reference evidence="13 14" key="1">
    <citation type="journal article" date="2019" name="Sci. Rep.">
        <title>Orb-weaving spider Araneus ventricosus genome elucidates the spidroin gene catalogue.</title>
        <authorList>
            <person name="Kono N."/>
            <person name="Nakamura H."/>
            <person name="Ohtoshi R."/>
            <person name="Moran D.A.P."/>
            <person name="Shinohara A."/>
            <person name="Yoshida Y."/>
            <person name="Fujiwara M."/>
            <person name="Mori M."/>
            <person name="Tomita M."/>
            <person name="Arakawa K."/>
        </authorList>
    </citation>
    <scope>NUCLEOTIDE SEQUENCE [LARGE SCALE GENOMIC DNA]</scope>
</reference>
<keyword evidence="9" id="KW-0539">Nucleus</keyword>
<evidence type="ECO:0000256" key="1">
    <source>
        <dbReference type="ARBA" id="ARBA00004123"/>
    </source>
</evidence>
<evidence type="ECO:0000256" key="8">
    <source>
        <dbReference type="ARBA" id="ARBA00023163"/>
    </source>
</evidence>
<dbReference type="SUPFAM" id="SSF57667">
    <property type="entry name" value="beta-beta-alpha zinc fingers"/>
    <property type="match status" value="2"/>
</dbReference>
<evidence type="ECO:0000256" key="3">
    <source>
        <dbReference type="ARBA" id="ARBA00022723"/>
    </source>
</evidence>
<dbReference type="SMART" id="SM00355">
    <property type="entry name" value="ZnF_C2H2"/>
    <property type="match status" value="3"/>
</dbReference>
<dbReference type="EMBL" id="BGPR01001254">
    <property type="protein sequence ID" value="GBM49414.1"/>
    <property type="molecule type" value="Genomic_DNA"/>
</dbReference>
<keyword evidence="8" id="KW-0804">Transcription</keyword>
<evidence type="ECO:0000256" key="5">
    <source>
        <dbReference type="ARBA" id="ARBA00022771"/>
    </source>
</evidence>
<feature type="domain" description="C2H2-type" evidence="12">
    <location>
        <begin position="167"/>
        <end position="194"/>
    </location>
</feature>
<evidence type="ECO:0000256" key="11">
    <source>
        <dbReference type="SAM" id="MobiDB-lite"/>
    </source>
</evidence>
<comment type="similarity">
    <text evidence="2">Belongs to the krueppel C2H2-type zinc-finger protein family.</text>
</comment>
<keyword evidence="3" id="KW-0479">Metal-binding</keyword>
<evidence type="ECO:0000256" key="2">
    <source>
        <dbReference type="ARBA" id="ARBA00006991"/>
    </source>
</evidence>
<feature type="compositionally biased region" description="Basic and acidic residues" evidence="11">
    <location>
        <begin position="1"/>
        <end position="21"/>
    </location>
</feature>
<dbReference type="PROSITE" id="PS50157">
    <property type="entry name" value="ZINC_FINGER_C2H2_2"/>
    <property type="match status" value="3"/>
</dbReference>
<organism evidence="13 14">
    <name type="scientific">Araneus ventricosus</name>
    <name type="common">Orbweaver spider</name>
    <name type="synonym">Epeira ventricosa</name>
    <dbReference type="NCBI Taxonomy" id="182803"/>
    <lineage>
        <taxon>Eukaryota</taxon>
        <taxon>Metazoa</taxon>
        <taxon>Ecdysozoa</taxon>
        <taxon>Arthropoda</taxon>
        <taxon>Chelicerata</taxon>
        <taxon>Arachnida</taxon>
        <taxon>Araneae</taxon>
        <taxon>Araneomorphae</taxon>
        <taxon>Entelegynae</taxon>
        <taxon>Araneoidea</taxon>
        <taxon>Araneidae</taxon>
        <taxon>Araneus</taxon>
    </lineage>
</organism>
<dbReference type="PROSITE" id="PS00028">
    <property type="entry name" value="ZINC_FINGER_C2H2_1"/>
    <property type="match status" value="2"/>
</dbReference>
<dbReference type="AlphaFoldDB" id="A0A4Y2GBQ7"/>
<dbReference type="GO" id="GO:0000978">
    <property type="term" value="F:RNA polymerase II cis-regulatory region sequence-specific DNA binding"/>
    <property type="evidence" value="ECO:0007669"/>
    <property type="project" value="TreeGrafter"/>
</dbReference>